<protein>
    <submittedName>
        <fullName evidence="1">Uncharacterized protein</fullName>
    </submittedName>
</protein>
<comment type="caution">
    <text evidence="1">The sequence shown here is derived from an EMBL/GenBank/DDBJ whole genome shotgun (WGS) entry which is preliminary data.</text>
</comment>
<dbReference type="AlphaFoldDB" id="X1JAJ3"/>
<sequence length="111" mass="11889">MADKPKTAKHLALAGVCLYDWGVHFSKRPDKVTCLDCLDFKSGFCKGGVDPIECFKKQRPESGEVIGELDNGSGHPCVVLCVGDCRKCALLIKFLSTPSTVVSSRTPSGVS</sequence>
<name>X1JAJ3_9ZZZZ</name>
<organism evidence="1">
    <name type="scientific">marine sediment metagenome</name>
    <dbReference type="NCBI Taxonomy" id="412755"/>
    <lineage>
        <taxon>unclassified sequences</taxon>
        <taxon>metagenomes</taxon>
        <taxon>ecological metagenomes</taxon>
    </lineage>
</organism>
<proteinExistence type="predicted"/>
<reference evidence="1" key="1">
    <citation type="journal article" date="2014" name="Front. Microbiol.">
        <title>High frequency of phylogenetically diverse reductive dehalogenase-homologous genes in deep subseafloor sedimentary metagenomes.</title>
        <authorList>
            <person name="Kawai M."/>
            <person name="Futagami T."/>
            <person name="Toyoda A."/>
            <person name="Takaki Y."/>
            <person name="Nishi S."/>
            <person name="Hori S."/>
            <person name="Arai W."/>
            <person name="Tsubouchi T."/>
            <person name="Morono Y."/>
            <person name="Uchiyama I."/>
            <person name="Ito T."/>
            <person name="Fujiyama A."/>
            <person name="Inagaki F."/>
            <person name="Takami H."/>
        </authorList>
    </citation>
    <scope>NUCLEOTIDE SEQUENCE</scope>
    <source>
        <strain evidence="1">Expedition CK06-06</strain>
    </source>
</reference>
<evidence type="ECO:0000313" key="1">
    <source>
        <dbReference type="EMBL" id="GAH91736.1"/>
    </source>
</evidence>
<gene>
    <name evidence="1" type="ORF">S06H3_00139</name>
</gene>
<dbReference type="EMBL" id="BARV01000020">
    <property type="protein sequence ID" value="GAH91736.1"/>
    <property type="molecule type" value="Genomic_DNA"/>
</dbReference>
<accession>X1JAJ3</accession>